<name>A0ABT1SM61_9FIRM</name>
<dbReference type="Pfam" id="PF02388">
    <property type="entry name" value="FemAB"/>
    <property type="match status" value="1"/>
</dbReference>
<keyword evidence="6" id="KW-0961">Cell wall biogenesis/degradation</keyword>
<dbReference type="EMBL" id="JANGCH010000012">
    <property type="protein sequence ID" value="MCQ5122315.1"/>
    <property type="molecule type" value="Genomic_DNA"/>
</dbReference>
<keyword evidence="2" id="KW-0808">Transferase</keyword>
<accession>A0ABT1SM61</accession>
<dbReference type="PANTHER" id="PTHR36174">
    <property type="entry name" value="LIPID II:GLYCINE GLYCYLTRANSFERASE"/>
    <property type="match status" value="1"/>
</dbReference>
<dbReference type="InterPro" id="IPR003447">
    <property type="entry name" value="FEMABX"/>
</dbReference>
<evidence type="ECO:0000256" key="2">
    <source>
        <dbReference type="ARBA" id="ARBA00022679"/>
    </source>
</evidence>
<sequence>MYKLITDLDKKQYDAFVEQHPYGSLLQSAGWAQVKNNWDHVFLGYEKDHELVGAAMVLIKHLPFGFQAMYVPRGPIVDFENTEMSVSFLKAIGKWAKGRRALIVKFDPNVTLAGYHIGEERIVSKQGEMLVLAFRQAGAVYHGENIDMKETAQPRFQAEVHEEDLEKILTGKHFAKMLAIADKKEVEIEIAHLEKLEQFNELMQMTSKRKEVALRDASYYQRILETYGEKAFLMFGKIPLRKQFDAICAELESVEEQLAQCRDKPKKRFTLEEKRASLKRNHDELKDLAKEQETAYLCGVLAVVYGSGSEILYAGMDERFKRYMAPYKVWLEAIRQCFAKGAKICNMGGVEGTLQDNLLQFKGNFYPVINERIGEFDLLPYPKLYDVSSKCLRLLKKLKK</sequence>
<gene>
    <name evidence="8" type="ORF">NE663_08595</name>
</gene>
<evidence type="ECO:0000313" key="9">
    <source>
        <dbReference type="Proteomes" id="UP001524435"/>
    </source>
</evidence>
<organism evidence="8 9">
    <name type="scientific">Massilicoli timonensis</name>
    <dbReference type="NCBI Taxonomy" id="2015901"/>
    <lineage>
        <taxon>Bacteria</taxon>
        <taxon>Bacillati</taxon>
        <taxon>Bacillota</taxon>
        <taxon>Erysipelotrichia</taxon>
        <taxon>Erysipelotrichales</taxon>
        <taxon>Erysipelotrichaceae</taxon>
        <taxon>Massilicoli</taxon>
    </lineage>
</organism>
<evidence type="ECO:0000256" key="5">
    <source>
        <dbReference type="ARBA" id="ARBA00023315"/>
    </source>
</evidence>
<keyword evidence="9" id="KW-1185">Reference proteome</keyword>
<evidence type="ECO:0000313" key="8">
    <source>
        <dbReference type="EMBL" id="MCQ5122315.1"/>
    </source>
</evidence>
<proteinExistence type="inferred from homology"/>
<feature type="coiled-coil region" evidence="7">
    <location>
        <begin position="244"/>
        <end position="295"/>
    </location>
</feature>
<keyword evidence="7" id="KW-0175">Coiled coil</keyword>
<dbReference type="Gene3D" id="3.40.630.30">
    <property type="match status" value="2"/>
</dbReference>
<dbReference type="InterPro" id="IPR050644">
    <property type="entry name" value="PG_Glycine_Bridge_Synth"/>
</dbReference>
<keyword evidence="5" id="KW-0012">Acyltransferase</keyword>
<evidence type="ECO:0000256" key="4">
    <source>
        <dbReference type="ARBA" id="ARBA00022984"/>
    </source>
</evidence>
<comment type="caution">
    <text evidence="8">The sequence shown here is derived from an EMBL/GenBank/DDBJ whole genome shotgun (WGS) entry which is preliminary data.</text>
</comment>
<evidence type="ECO:0000256" key="7">
    <source>
        <dbReference type="SAM" id="Coils"/>
    </source>
</evidence>
<dbReference type="Proteomes" id="UP001524435">
    <property type="component" value="Unassembled WGS sequence"/>
</dbReference>
<keyword evidence="3" id="KW-0133">Cell shape</keyword>
<evidence type="ECO:0000256" key="1">
    <source>
        <dbReference type="ARBA" id="ARBA00009943"/>
    </source>
</evidence>
<dbReference type="SUPFAM" id="SSF55729">
    <property type="entry name" value="Acyl-CoA N-acyltransferases (Nat)"/>
    <property type="match status" value="2"/>
</dbReference>
<evidence type="ECO:0000256" key="3">
    <source>
        <dbReference type="ARBA" id="ARBA00022960"/>
    </source>
</evidence>
<dbReference type="PROSITE" id="PS51191">
    <property type="entry name" value="FEMABX"/>
    <property type="match status" value="1"/>
</dbReference>
<protein>
    <submittedName>
        <fullName evidence="8">Aminoacyltransferase</fullName>
    </submittedName>
</protein>
<dbReference type="Gene3D" id="1.20.58.90">
    <property type="match status" value="1"/>
</dbReference>
<dbReference type="RefSeq" id="WP_256198184.1">
    <property type="nucleotide sequence ID" value="NZ_DBEZUI010000259.1"/>
</dbReference>
<reference evidence="8 9" key="1">
    <citation type="submission" date="2022-06" db="EMBL/GenBank/DDBJ databases">
        <title>Isolation of gut microbiota from human fecal samples.</title>
        <authorList>
            <person name="Pamer E.G."/>
            <person name="Barat B."/>
            <person name="Waligurski E."/>
            <person name="Medina S."/>
            <person name="Paddock L."/>
            <person name="Mostad J."/>
        </authorList>
    </citation>
    <scope>NUCLEOTIDE SEQUENCE [LARGE SCALE GENOMIC DNA]</scope>
    <source>
        <strain evidence="8 9">DFI.6.1</strain>
    </source>
</reference>
<keyword evidence="4" id="KW-0573">Peptidoglycan synthesis</keyword>
<evidence type="ECO:0000256" key="6">
    <source>
        <dbReference type="ARBA" id="ARBA00023316"/>
    </source>
</evidence>
<dbReference type="PANTHER" id="PTHR36174:SF1">
    <property type="entry name" value="LIPID II:GLYCINE GLYCYLTRANSFERASE"/>
    <property type="match status" value="1"/>
</dbReference>
<dbReference type="InterPro" id="IPR016181">
    <property type="entry name" value="Acyl_CoA_acyltransferase"/>
</dbReference>
<comment type="similarity">
    <text evidence="1">Belongs to the FemABX family.</text>
</comment>